<evidence type="ECO:0000256" key="1">
    <source>
        <dbReference type="SAM" id="MobiDB-lite"/>
    </source>
</evidence>
<feature type="compositionally biased region" description="Basic and acidic residues" evidence="1">
    <location>
        <begin position="189"/>
        <end position="209"/>
    </location>
</feature>
<feature type="region of interest" description="Disordered" evidence="1">
    <location>
        <begin position="361"/>
        <end position="387"/>
    </location>
</feature>
<feature type="compositionally biased region" description="Low complexity" evidence="1">
    <location>
        <begin position="306"/>
        <end position="319"/>
    </location>
</feature>
<dbReference type="EMBL" id="JAUUTY010000001">
    <property type="protein sequence ID" value="KAK1697729.1"/>
    <property type="molecule type" value="Genomic_DNA"/>
</dbReference>
<feature type="compositionally biased region" description="Basic residues" evidence="1">
    <location>
        <begin position="233"/>
        <end position="243"/>
    </location>
</feature>
<dbReference type="Proteomes" id="UP001231189">
    <property type="component" value="Unassembled WGS sequence"/>
</dbReference>
<comment type="caution">
    <text evidence="2">The sequence shown here is derived from an EMBL/GenBank/DDBJ whole genome shotgun (WGS) entry which is preliminary data.</text>
</comment>
<feature type="compositionally biased region" description="Low complexity" evidence="1">
    <location>
        <begin position="277"/>
        <end position="288"/>
    </location>
</feature>
<evidence type="ECO:0000313" key="2">
    <source>
        <dbReference type="EMBL" id="KAK1697729.1"/>
    </source>
</evidence>
<feature type="compositionally biased region" description="Pro residues" evidence="1">
    <location>
        <begin position="29"/>
        <end position="39"/>
    </location>
</feature>
<evidence type="ECO:0008006" key="4">
    <source>
        <dbReference type="Google" id="ProtNLM"/>
    </source>
</evidence>
<name>A0AAD8X8M3_LOLMU</name>
<reference evidence="2" key="1">
    <citation type="submission" date="2023-07" db="EMBL/GenBank/DDBJ databases">
        <title>A chromosome-level genome assembly of Lolium multiflorum.</title>
        <authorList>
            <person name="Chen Y."/>
            <person name="Copetti D."/>
            <person name="Kolliker R."/>
            <person name="Studer B."/>
        </authorList>
    </citation>
    <scope>NUCLEOTIDE SEQUENCE</scope>
    <source>
        <strain evidence="2">02402/16</strain>
        <tissue evidence="2">Leaf</tissue>
    </source>
</reference>
<proteinExistence type="predicted"/>
<feature type="region of interest" description="Disordered" evidence="1">
    <location>
        <begin position="163"/>
        <end position="319"/>
    </location>
</feature>
<dbReference type="InterPro" id="IPR006912">
    <property type="entry name" value="Harbinger_derived_prot"/>
</dbReference>
<feature type="compositionally biased region" description="Basic and acidic residues" evidence="1">
    <location>
        <begin position="364"/>
        <end position="378"/>
    </location>
</feature>
<accession>A0AAD8X8M3</accession>
<keyword evidence="3" id="KW-1185">Reference proteome</keyword>
<evidence type="ECO:0000313" key="3">
    <source>
        <dbReference type="Proteomes" id="UP001231189"/>
    </source>
</evidence>
<feature type="compositionally biased region" description="Low complexity" evidence="1">
    <location>
        <begin position="163"/>
        <end position="186"/>
    </location>
</feature>
<dbReference type="PANTHER" id="PTHR47150">
    <property type="entry name" value="OS12G0169200 PROTEIN"/>
    <property type="match status" value="1"/>
</dbReference>
<sequence length="635" mass="67779">MGGGDMELMDEETRNWYQGHRSDILRAPPASPSSSPPAPTSSTSPSTSSCGCFDVHCRCFLAAAAASATACEETGPSDTAVPAGTADEPVSVTSRAPEQHADAAEDDPPTVEETLVSVPGAQLHLVDPDRSLDLGAGTLSVVRLRQGDHAVAILARLFGLLSSSSGASSPTSASRSTAPARSTPSTVQHGERRDEPLAREHIAARDDQGRPASWRGSCGAGRPAPTAREVPHGGRRCSARRARSCSGVGPPPLVPVPPARARGELRLPPARRRRRGAAGPVPAPVAWRGEARPRAAGARGGGRGAAGPVPARPAARQRGEAGLVPVAAVARRGAGSVHGAVVVVLLVGVEAGSAELVLSPASSSRDEKKRTIQHRELPGEGDDGTWLGELHSGELQSMAKNMDSDDEMLALLLEDEQAFDDDLREHLLIIASLQDMLDAEAQKRKRPRRGGSRPGRKKMSKGLFMNILHGVREFDPYFKLKLDAVGVVGFSSIQKCTAAMRMLAYGAPADTQDDYLRMKACRKDVKRAFGVLQAQFAIVRYPALSWSHDQMWEVMQACVIMHNMIIEDDHKNHARTHVGPYECEGPLAEVDHELPADFADFLAMHAKIHDSNVHDQLQADLVENLWRIKGNAAAP</sequence>
<feature type="region of interest" description="Disordered" evidence="1">
    <location>
        <begin position="73"/>
        <end position="111"/>
    </location>
</feature>
<feature type="compositionally biased region" description="Pro residues" evidence="1">
    <location>
        <begin position="249"/>
        <end position="258"/>
    </location>
</feature>
<feature type="region of interest" description="Disordered" evidence="1">
    <location>
        <begin position="1"/>
        <end position="46"/>
    </location>
</feature>
<organism evidence="2 3">
    <name type="scientific">Lolium multiflorum</name>
    <name type="common">Italian ryegrass</name>
    <name type="synonym">Lolium perenne subsp. multiflorum</name>
    <dbReference type="NCBI Taxonomy" id="4521"/>
    <lineage>
        <taxon>Eukaryota</taxon>
        <taxon>Viridiplantae</taxon>
        <taxon>Streptophyta</taxon>
        <taxon>Embryophyta</taxon>
        <taxon>Tracheophyta</taxon>
        <taxon>Spermatophyta</taxon>
        <taxon>Magnoliopsida</taxon>
        <taxon>Liliopsida</taxon>
        <taxon>Poales</taxon>
        <taxon>Poaceae</taxon>
        <taxon>BOP clade</taxon>
        <taxon>Pooideae</taxon>
        <taxon>Poodae</taxon>
        <taxon>Poeae</taxon>
        <taxon>Poeae Chloroplast Group 2 (Poeae type)</taxon>
        <taxon>Loliodinae</taxon>
        <taxon>Loliinae</taxon>
        <taxon>Lolium</taxon>
    </lineage>
</organism>
<protein>
    <recommendedName>
        <fullName evidence="4">Nuclease HARBI1</fullName>
    </recommendedName>
</protein>
<dbReference type="PANTHER" id="PTHR47150:SF5">
    <property type="entry name" value="OS07G0546750 PROTEIN"/>
    <property type="match status" value="1"/>
</dbReference>
<dbReference type="AlphaFoldDB" id="A0AAD8X8M3"/>
<gene>
    <name evidence="2" type="ORF">QYE76_014426</name>
</gene>
<dbReference type="Pfam" id="PF04827">
    <property type="entry name" value="Plant_tran"/>
    <property type="match status" value="1"/>
</dbReference>